<evidence type="ECO:0000313" key="2">
    <source>
        <dbReference type="EMBL" id="VEL13624.1"/>
    </source>
</evidence>
<comment type="caution">
    <text evidence="2">The sequence shown here is derived from an EMBL/GenBank/DDBJ whole genome shotgun (WGS) entry which is preliminary data.</text>
</comment>
<evidence type="ECO:0000256" key="1">
    <source>
        <dbReference type="SAM" id="MobiDB-lite"/>
    </source>
</evidence>
<dbReference type="EMBL" id="CAAALY010018334">
    <property type="protein sequence ID" value="VEL13624.1"/>
    <property type="molecule type" value="Genomic_DNA"/>
</dbReference>
<keyword evidence="3" id="KW-1185">Reference proteome</keyword>
<dbReference type="OrthoDB" id="441329at2759"/>
<reference evidence="2" key="1">
    <citation type="submission" date="2018-11" db="EMBL/GenBank/DDBJ databases">
        <authorList>
            <consortium name="Pathogen Informatics"/>
        </authorList>
    </citation>
    <scope>NUCLEOTIDE SEQUENCE</scope>
</reference>
<dbReference type="Proteomes" id="UP000784294">
    <property type="component" value="Unassembled WGS sequence"/>
</dbReference>
<accession>A0A3S5A727</accession>
<evidence type="ECO:0000313" key="3">
    <source>
        <dbReference type="Proteomes" id="UP000784294"/>
    </source>
</evidence>
<gene>
    <name evidence="2" type="ORF">PXEA_LOCUS7064</name>
</gene>
<name>A0A3S5A727_9PLAT</name>
<protein>
    <submittedName>
        <fullName evidence="2">Uncharacterized protein</fullName>
    </submittedName>
</protein>
<proteinExistence type="predicted"/>
<feature type="region of interest" description="Disordered" evidence="1">
    <location>
        <begin position="220"/>
        <end position="246"/>
    </location>
</feature>
<sequence length="338" mass="32752">MLLAKVAEDPQSASCPNISYADVPGPVASAYPTGSPYAIVPPPNAQHSAPGGAPGVGLGQTGINAGVAQLGFPPGPAASTLGGVSFASVGLGPPHPGDLYASLGAQTQGVGGANTSGVGPGHNPLSGFSGGPVSGCLGGANAPGSSGANALAVAVSAAMNAAVAVSRAAPLSNNSSSAIASQNAGSGPQGALQTAAAAAAAAASRAFTVSGVNSGISHCRTSHGLHPISQSHHPHSHSHNQHQQQSAFGLLGAATSGGGSPLGGLNDYTGTGLGNQACSPTASSATSSSAATNLSLDVMRKVLRAAQYRFAIQSYYSLACHFFKKTGFLNLLTVTLIF</sequence>
<dbReference type="AlphaFoldDB" id="A0A3S5A727"/>
<organism evidence="2 3">
    <name type="scientific">Protopolystoma xenopodis</name>
    <dbReference type="NCBI Taxonomy" id="117903"/>
    <lineage>
        <taxon>Eukaryota</taxon>
        <taxon>Metazoa</taxon>
        <taxon>Spiralia</taxon>
        <taxon>Lophotrochozoa</taxon>
        <taxon>Platyhelminthes</taxon>
        <taxon>Monogenea</taxon>
        <taxon>Polyopisthocotylea</taxon>
        <taxon>Polystomatidea</taxon>
        <taxon>Polystomatidae</taxon>
        <taxon>Protopolystoma</taxon>
    </lineage>
</organism>